<accession>A0AAU8K6Y9</accession>
<proteinExistence type="predicted"/>
<protein>
    <submittedName>
        <fullName evidence="1">Uncharacterized protein</fullName>
    </submittedName>
</protein>
<sequence>MYTSVTSVDFTPDELDMQDAEILPTREALGIFDGSTIFGPNVNVKVGVLTQVGVAGGNLSQTGAVLIG</sequence>
<organism evidence="1">
    <name type="scientific">Kitasatospora camelliae</name>
    <dbReference type="NCBI Taxonomy" id="3156397"/>
    <lineage>
        <taxon>Bacteria</taxon>
        <taxon>Bacillati</taxon>
        <taxon>Actinomycetota</taxon>
        <taxon>Actinomycetes</taxon>
        <taxon>Kitasatosporales</taxon>
        <taxon>Streptomycetaceae</taxon>
        <taxon>Kitasatospora</taxon>
    </lineage>
</organism>
<evidence type="ECO:0000313" key="1">
    <source>
        <dbReference type="EMBL" id="XCM84402.1"/>
    </source>
</evidence>
<dbReference type="AlphaFoldDB" id="A0AAU8K6Y9"/>
<geneLocation type="plasmid" evidence="1">
    <name>punmamed1</name>
</geneLocation>
<keyword evidence="1" id="KW-0614">Plasmid</keyword>
<reference evidence="1" key="1">
    <citation type="submission" date="2024-06" db="EMBL/GenBank/DDBJ databases">
        <title>The genome sequences of Kitasatospora sp. strain HUAS MG31.</title>
        <authorList>
            <person name="Mo P."/>
        </authorList>
    </citation>
    <scope>NUCLEOTIDE SEQUENCE</scope>
    <source>
        <strain evidence="1">HUAS MG31</strain>
        <plasmid evidence="1">punmamed1</plasmid>
    </source>
</reference>
<dbReference type="KEGG" id="kcm:ABWK59_36320"/>
<gene>
    <name evidence="1" type="ORF">ABWK59_36320</name>
</gene>
<dbReference type="RefSeq" id="WP_354645337.1">
    <property type="nucleotide sequence ID" value="NZ_CP159873.1"/>
</dbReference>
<name>A0AAU8K6Y9_9ACTN</name>
<dbReference type="EMBL" id="CP159873">
    <property type="protein sequence ID" value="XCM84402.1"/>
    <property type="molecule type" value="Genomic_DNA"/>
</dbReference>